<name>A0A7X0J424_9SPHI</name>
<dbReference type="Proteomes" id="UP000521017">
    <property type="component" value="Unassembled WGS sequence"/>
</dbReference>
<dbReference type="AlphaFoldDB" id="A0A7X0J424"/>
<organism evidence="2 3">
    <name type="scientific">Pedobacter cryoconitis</name>
    <dbReference type="NCBI Taxonomy" id="188932"/>
    <lineage>
        <taxon>Bacteria</taxon>
        <taxon>Pseudomonadati</taxon>
        <taxon>Bacteroidota</taxon>
        <taxon>Sphingobacteriia</taxon>
        <taxon>Sphingobacteriales</taxon>
        <taxon>Sphingobacteriaceae</taxon>
        <taxon>Pedobacter</taxon>
    </lineage>
</organism>
<dbReference type="Gene3D" id="3.90.1150.200">
    <property type="match status" value="1"/>
</dbReference>
<dbReference type="EMBL" id="JACHCC010000005">
    <property type="protein sequence ID" value="MBB6499987.1"/>
    <property type="molecule type" value="Genomic_DNA"/>
</dbReference>
<proteinExistence type="predicted"/>
<dbReference type="InterPro" id="IPR014922">
    <property type="entry name" value="YdhG-like"/>
</dbReference>
<evidence type="ECO:0000313" key="3">
    <source>
        <dbReference type="Proteomes" id="UP000521017"/>
    </source>
</evidence>
<dbReference type="SUPFAM" id="SSF159888">
    <property type="entry name" value="YdhG-like"/>
    <property type="match status" value="1"/>
</dbReference>
<gene>
    <name evidence="2" type="ORF">HDF25_002131</name>
</gene>
<evidence type="ECO:0000259" key="1">
    <source>
        <dbReference type="Pfam" id="PF08818"/>
    </source>
</evidence>
<accession>A0A7X0J424</accession>
<sequence length="121" mass="14356">MSKELDNFYLQKDEPLRGCLLALRDLILKQNESISPEWKYGMPFFYYKKKMFCYLWVNKKTGQPYIGLVDGKKLDHPELILEKRARMKIMPFNAAEDLPVVRIREILNEAIKIAELKLHKP</sequence>
<protein>
    <recommendedName>
        <fullName evidence="1">YdhG-like domain-containing protein</fullName>
    </recommendedName>
</protein>
<comment type="caution">
    <text evidence="2">The sequence shown here is derived from an EMBL/GenBank/DDBJ whole genome shotgun (WGS) entry which is preliminary data.</text>
</comment>
<reference evidence="2 3" key="1">
    <citation type="submission" date="2020-08" db="EMBL/GenBank/DDBJ databases">
        <title>Genomic Encyclopedia of Type Strains, Phase IV (KMG-V): Genome sequencing to study the core and pangenomes of soil and plant-associated prokaryotes.</title>
        <authorList>
            <person name="Whitman W."/>
        </authorList>
    </citation>
    <scope>NUCLEOTIDE SEQUENCE [LARGE SCALE GENOMIC DNA]</scope>
    <source>
        <strain evidence="2 3">M2T3</strain>
    </source>
</reference>
<dbReference type="Pfam" id="PF08818">
    <property type="entry name" value="DUF1801"/>
    <property type="match status" value="1"/>
</dbReference>
<evidence type="ECO:0000313" key="2">
    <source>
        <dbReference type="EMBL" id="MBB6499987.1"/>
    </source>
</evidence>
<feature type="domain" description="YdhG-like" evidence="1">
    <location>
        <begin position="17"/>
        <end position="111"/>
    </location>
</feature>
<dbReference type="RefSeq" id="WP_184624709.1">
    <property type="nucleotide sequence ID" value="NZ_JACHCC010000005.1"/>
</dbReference>